<keyword evidence="5 12" id="KW-0249">Electron transport</keyword>
<dbReference type="EMBL" id="CP095073">
    <property type="protein sequence ID" value="UOQ43498.1"/>
    <property type="molecule type" value="Genomic_DNA"/>
</dbReference>
<comment type="caution">
    <text evidence="12">Lacks conserved residue(s) required for the propagation of feature annotation.</text>
</comment>
<keyword evidence="4 12" id="KW-0812">Transmembrane</keyword>
<comment type="similarity">
    <text evidence="2 12">Belongs to the DsbB family. BdbC subfamily.</text>
</comment>
<gene>
    <name evidence="12" type="primary">bdbC</name>
    <name evidence="14" type="ORF">MUN89_16480</name>
</gene>
<feature type="transmembrane region" description="Helical" evidence="13">
    <location>
        <begin position="64"/>
        <end position="83"/>
    </location>
</feature>
<evidence type="ECO:0000256" key="11">
    <source>
        <dbReference type="ARBA" id="ARBA00023284"/>
    </source>
</evidence>
<keyword evidence="11 12" id="KW-0676">Redox-active center</keyword>
<evidence type="ECO:0000256" key="8">
    <source>
        <dbReference type="ARBA" id="ARBA00023136"/>
    </source>
</evidence>
<evidence type="ECO:0000256" key="1">
    <source>
        <dbReference type="ARBA" id="ARBA00004141"/>
    </source>
</evidence>
<sequence>MKKENENLLFLMWAAALIATLGSLFFSEGLGYTPCELCWYQRILMYPLVIIYGASLLKKQISLAFPGIVMSGMGMLLSIYHYLVQKVPALEAAGGSCGIVPCNGEYMNVFGFITIPFLAGIGFIIIFITHARLLLKQRNRQS</sequence>
<evidence type="ECO:0000313" key="15">
    <source>
        <dbReference type="Proteomes" id="UP000831787"/>
    </source>
</evidence>
<feature type="disulfide bond" description="Redox-active" evidence="12">
    <location>
        <begin position="35"/>
        <end position="38"/>
    </location>
</feature>
<feature type="transmembrane region" description="Helical" evidence="13">
    <location>
        <begin position="7"/>
        <end position="27"/>
    </location>
</feature>
<dbReference type="PIRSF" id="PIRSF036659">
    <property type="entry name" value="BdbC"/>
    <property type="match status" value="1"/>
</dbReference>
<proteinExistence type="inferred from homology"/>
<dbReference type="PANTHER" id="PTHR43469:SF1">
    <property type="entry name" value="SPBETA PROPHAGE-DERIVED DISULFIDE BOND FORMATION PROTEIN B"/>
    <property type="match status" value="1"/>
</dbReference>
<keyword evidence="3 12" id="KW-0813">Transport</keyword>
<evidence type="ECO:0000256" key="13">
    <source>
        <dbReference type="SAM" id="Phobius"/>
    </source>
</evidence>
<evidence type="ECO:0000313" key="14">
    <source>
        <dbReference type="EMBL" id="UOQ43498.1"/>
    </source>
</evidence>
<evidence type="ECO:0000256" key="6">
    <source>
        <dbReference type="ARBA" id="ARBA00022989"/>
    </source>
</evidence>
<keyword evidence="7 12" id="KW-0560">Oxidoreductase</keyword>
<keyword evidence="10 12" id="KW-0143">Chaperone</keyword>
<keyword evidence="9 12" id="KW-1015">Disulfide bond</keyword>
<reference evidence="14 15" key="1">
    <citation type="submission" date="2022-04" db="EMBL/GenBank/DDBJ databases">
        <title>Halobacillus sp. isolated from saltern.</title>
        <authorList>
            <person name="Won M."/>
            <person name="Lee C.-M."/>
            <person name="Woen H.-Y."/>
            <person name="Kwon S.-W."/>
        </authorList>
    </citation>
    <scope>NUCLEOTIDE SEQUENCE [LARGE SCALE GENOMIC DNA]</scope>
    <source>
        <strain evidence="14 15">SSBR10-3</strain>
    </source>
</reference>
<evidence type="ECO:0000256" key="4">
    <source>
        <dbReference type="ARBA" id="ARBA00022692"/>
    </source>
</evidence>
<dbReference type="HAMAP" id="MF_00287">
    <property type="entry name" value="BdbC"/>
    <property type="match status" value="1"/>
</dbReference>
<feature type="transmembrane region" description="Helical" evidence="13">
    <location>
        <begin position="109"/>
        <end position="135"/>
    </location>
</feature>
<keyword evidence="15" id="KW-1185">Reference proteome</keyword>
<name>A0ABY4EHF9_9BACI</name>
<dbReference type="Gene3D" id="1.20.1550.10">
    <property type="entry name" value="DsbB-like"/>
    <property type="match status" value="1"/>
</dbReference>
<keyword evidence="6 12" id="KW-1133">Transmembrane helix</keyword>
<dbReference type="PANTHER" id="PTHR43469">
    <property type="entry name" value="DISULFIDE FORMATION PROTEIN-RELATED"/>
    <property type="match status" value="1"/>
</dbReference>
<dbReference type="NCBIfam" id="NF002849">
    <property type="entry name" value="PRK03113.1"/>
    <property type="match status" value="1"/>
</dbReference>
<organism evidence="14 15">
    <name type="scientific">Halobacillus salinarum</name>
    <dbReference type="NCBI Taxonomy" id="2932257"/>
    <lineage>
        <taxon>Bacteria</taxon>
        <taxon>Bacillati</taxon>
        <taxon>Bacillota</taxon>
        <taxon>Bacilli</taxon>
        <taxon>Bacillales</taxon>
        <taxon>Bacillaceae</taxon>
        <taxon>Halobacillus</taxon>
    </lineage>
</organism>
<dbReference type="InterPro" id="IPR023380">
    <property type="entry name" value="DsbB-like_sf"/>
</dbReference>
<evidence type="ECO:0000256" key="12">
    <source>
        <dbReference type="HAMAP-Rule" id="MF_00287"/>
    </source>
</evidence>
<evidence type="ECO:0000256" key="2">
    <source>
        <dbReference type="ARBA" id="ARBA00007602"/>
    </source>
</evidence>
<keyword evidence="12" id="KW-1003">Cell membrane</keyword>
<comment type="subcellular location">
    <subcellularLocation>
        <location evidence="12">Cell membrane</location>
        <topology evidence="12">Multi-pass membrane protein</topology>
    </subcellularLocation>
    <subcellularLocation>
        <location evidence="1">Membrane</location>
        <topology evidence="1">Multi-pass membrane protein</topology>
    </subcellularLocation>
</comment>
<dbReference type="Proteomes" id="UP000831787">
    <property type="component" value="Chromosome"/>
</dbReference>
<evidence type="ECO:0000256" key="10">
    <source>
        <dbReference type="ARBA" id="ARBA00023186"/>
    </source>
</evidence>
<comment type="function">
    <text evidence="12">Required for disulfide bond formation in some proteins.</text>
</comment>
<dbReference type="RefSeq" id="WP_244708857.1">
    <property type="nucleotide sequence ID" value="NZ_CP095073.1"/>
</dbReference>
<feature type="transmembrane region" description="Helical" evidence="13">
    <location>
        <begin position="39"/>
        <end position="57"/>
    </location>
</feature>
<dbReference type="SUPFAM" id="SSF158442">
    <property type="entry name" value="DsbB-like"/>
    <property type="match status" value="1"/>
</dbReference>
<accession>A0ABY4EHF9</accession>
<dbReference type="InterPro" id="IPR012187">
    <property type="entry name" value="Disulphide_bond_form_BdbC"/>
</dbReference>
<dbReference type="InterPro" id="IPR003752">
    <property type="entry name" value="DiS_bond_form_DsbB/BdbC"/>
</dbReference>
<evidence type="ECO:0000256" key="9">
    <source>
        <dbReference type="ARBA" id="ARBA00023157"/>
    </source>
</evidence>
<dbReference type="Pfam" id="PF02600">
    <property type="entry name" value="DsbB"/>
    <property type="match status" value="1"/>
</dbReference>
<evidence type="ECO:0000256" key="5">
    <source>
        <dbReference type="ARBA" id="ARBA00022982"/>
    </source>
</evidence>
<evidence type="ECO:0000256" key="3">
    <source>
        <dbReference type="ARBA" id="ARBA00022448"/>
    </source>
</evidence>
<keyword evidence="8 12" id="KW-0472">Membrane</keyword>
<protein>
    <recommendedName>
        <fullName evidence="12">Probable disulfide formation protein</fullName>
    </recommendedName>
    <alternativeName>
        <fullName evidence="12">Disulfide oxidoreductase</fullName>
    </alternativeName>
    <alternativeName>
        <fullName evidence="12">Thiol-disulfide oxidoreductase</fullName>
    </alternativeName>
</protein>
<evidence type="ECO:0000256" key="7">
    <source>
        <dbReference type="ARBA" id="ARBA00023002"/>
    </source>
</evidence>